<dbReference type="Pfam" id="PF17919">
    <property type="entry name" value="RT_RNaseH_2"/>
    <property type="match status" value="1"/>
</dbReference>
<evidence type="ECO:0000313" key="3">
    <source>
        <dbReference type="RefSeq" id="XP_013389300.1"/>
    </source>
</evidence>
<dbReference type="Gene3D" id="3.10.10.10">
    <property type="entry name" value="HIV Type 1 Reverse Transcriptase, subunit A, domain 1"/>
    <property type="match status" value="1"/>
</dbReference>
<dbReference type="InterPro" id="IPR050951">
    <property type="entry name" value="Retrovirus_Pol_polyprotein"/>
</dbReference>
<dbReference type="FunFam" id="3.30.70.270:FF:000026">
    <property type="entry name" value="Transposon Ty3-G Gag-Pol polyprotein"/>
    <property type="match status" value="1"/>
</dbReference>
<dbReference type="GeneID" id="106158014"/>
<dbReference type="PANTHER" id="PTHR37984:SF8">
    <property type="entry name" value="CCHC-TYPE DOMAIN-CONTAINING PROTEIN"/>
    <property type="match status" value="1"/>
</dbReference>
<accession>A0A1S3HTD1</accession>
<name>A0A1S3HTD1_LINAN</name>
<evidence type="ECO:0000259" key="1">
    <source>
        <dbReference type="PROSITE" id="PS50878"/>
    </source>
</evidence>
<dbReference type="Proteomes" id="UP000085678">
    <property type="component" value="Unplaced"/>
</dbReference>
<dbReference type="KEGG" id="lak:106158014"/>
<dbReference type="PANTHER" id="PTHR37984">
    <property type="entry name" value="PROTEIN CBG26694"/>
    <property type="match status" value="1"/>
</dbReference>
<dbReference type="InterPro" id="IPR043502">
    <property type="entry name" value="DNA/RNA_pol_sf"/>
</dbReference>
<reference evidence="3" key="1">
    <citation type="submission" date="2025-08" db="UniProtKB">
        <authorList>
            <consortium name="RefSeq"/>
        </authorList>
    </citation>
    <scope>IDENTIFICATION</scope>
    <source>
        <tissue evidence="3">Gonads</tissue>
    </source>
</reference>
<proteinExistence type="predicted"/>
<dbReference type="Gene3D" id="2.40.70.10">
    <property type="entry name" value="Acid Proteases"/>
    <property type="match status" value="1"/>
</dbReference>
<dbReference type="InParanoid" id="A0A1S3HTD1"/>
<dbReference type="AlphaFoldDB" id="A0A1S3HTD1"/>
<dbReference type="InterPro" id="IPR000477">
    <property type="entry name" value="RT_dom"/>
</dbReference>
<dbReference type="RefSeq" id="XP_013389300.1">
    <property type="nucleotide sequence ID" value="XM_013533846.1"/>
</dbReference>
<dbReference type="InterPro" id="IPR021109">
    <property type="entry name" value="Peptidase_aspartic_dom_sf"/>
</dbReference>
<dbReference type="OrthoDB" id="6105237at2759"/>
<gene>
    <name evidence="3" type="primary">LOC106158014</name>
</gene>
<keyword evidence="2" id="KW-1185">Reference proteome</keyword>
<evidence type="ECO:0000313" key="2">
    <source>
        <dbReference type="Proteomes" id="UP000085678"/>
    </source>
</evidence>
<dbReference type="InterPro" id="IPR043128">
    <property type="entry name" value="Rev_trsase/Diguanyl_cyclase"/>
</dbReference>
<dbReference type="PROSITE" id="PS50878">
    <property type="entry name" value="RT_POL"/>
    <property type="match status" value="1"/>
</dbReference>
<dbReference type="InterPro" id="IPR041577">
    <property type="entry name" value="RT_RNaseH_2"/>
</dbReference>
<organism evidence="2 3">
    <name type="scientific">Lingula anatina</name>
    <name type="common">Brachiopod</name>
    <name type="synonym">Lingula unguis</name>
    <dbReference type="NCBI Taxonomy" id="7574"/>
    <lineage>
        <taxon>Eukaryota</taxon>
        <taxon>Metazoa</taxon>
        <taxon>Spiralia</taxon>
        <taxon>Lophotrochozoa</taxon>
        <taxon>Brachiopoda</taxon>
        <taxon>Linguliformea</taxon>
        <taxon>Lingulata</taxon>
        <taxon>Lingulida</taxon>
        <taxon>Linguloidea</taxon>
        <taxon>Lingulidae</taxon>
        <taxon>Lingula</taxon>
    </lineage>
</organism>
<dbReference type="Pfam" id="PF00078">
    <property type="entry name" value="RVT_1"/>
    <property type="match status" value="1"/>
</dbReference>
<dbReference type="STRING" id="7574.A0A1S3HTD1"/>
<dbReference type="Gene3D" id="3.30.70.270">
    <property type="match status" value="2"/>
</dbReference>
<feature type="domain" description="Reverse transcriptase" evidence="1">
    <location>
        <begin position="461"/>
        <end position="637"/>
    </location>
</feature>
<dbReference type="CDD" id="cd01647">
    <property type="entry name" value="RT_LTR"/>
    <property type="match status" value="1"/>
</dbReference>
<dbReference type="SUPFAM" id="SSF56672">
    <property type="entry name" value="DNA/RNA polymerases"/>
    <property type="match status" value="1"/>
</dbReference>
<sequence>MAEGLRKPTPLSFEGNVEQNWKTFVREYDIYVGACYSEKTPKQKAYMLLNLADSDAIEKFESFTFNDDEDKEDPDILKAKFSEICNPRTNVILERYRFNLRAQQDGERFQSFLADLKHKIKSCNYGNLEEDMLRDRIVIGIKHENTRKVLLRENNLTLTKAVHICQIHECSEVDAKQMQQQNPVTVHLVNKKKAQKPRQIFSHGRSQASETAKCRNCSSSHAKGKCPAYGKSCHKCGKLNHFQVACRSQSQKSKSPRSHKVIREVNTDSCSDTEADLLKIDSVHSPHAAKKDLHVKFLVHDVSTEVKVDTGAKCNVMSLATFDMRRDRESINTADKVKLIGFTGDAITPVGSAILPCEHRGETHDIKFNVIDANVQTLLGLPDCMKLKLLQLGESVYSVNTTPDMFAEFPDIFDQRLGQLPVKYKITVDSQVTPVVRPVRKLPVAVKDKVKQELRRMESQGIIAKVTKPTDWVSAMVVTTKKNTDTIRICIDPGDLNKAIKRPRYPMRTVDEIISDMPNAHYFTVLDAKQAFYCIPLEEESSYLTTFGTPFGRYRYLRLPMGISSASEVYQQAIENLMNGLPCKIIMDDILVSGATEEEHDKNLRAVLQKLKEINIKLNASKCRYKMTSVNYVGHTFTADGLKPDPEKVRAIQEMPKPRDKTELLRFLGMTKYLSKFIPQLSEKCAPLNELLRKDNSFVWNHAHDTALEAIKQEISQDSCLAYYDVSKEVTLTCDASQAGLGAACLQNGKPVAYASRAIQKDGQVHQSEQERVNR</sequence>
<protein>
    <submittedName>
        <fullName evidence="3">Uncharacterized protein LOC106158014</fullName>
    </submittedName>
</protein>